<dbReference type="PANTHER" id="PTHR43281">
    <property type="entry name" value="FARNESYL DIPHOSPHATE SYNTHASE"/>
    <property type="match status" value="1"/>
</dbReference>
<keyword evidence="3 7" id="KW-0808">Transferase</keyword>
<accession>A0ABW5PYX1</accession>
<keyword evidence="5" id="KW-0460">Magnesium</keyword>
<dbReference type="Gene3D" id="1.10.600.10">
    <property type="entry name" value="Farnesyl Diphosphate Synthase"/>
    <property type="match status" value="1"/>
</dbReference>
<dbReference type="CDD" id="cd00685">
    <property type="entry name" value="Trans_IPPS_HT"/>
    <property type="match status" value="1"/>
</dbReference>
<reference evidence="8" key="1">
    <citation type="journal article" date="2019" name="Int. J. Syst. Evol. Microbiol.">
        <title>The Global Catalogue of Microorganisms (GCM) 10K type strain sequencing project: providing services to taxonomists for standard genome sequencing and annotation.</title>
        <authorList>
            <consortium name="The Broad Institute Genomics Platform"/>
            <consortium name="The Broad Institute Genome Sequencing Center for Infectious Disease"/>
            <person name="Wu L."/>
            <person name="Ma J."/>
        </authorList>
    </citation>
    <scope>NUCLEOTIDE SEQUENCE [LARGE SCALE GENOMIC DNA]</scope>
    <source>
        <strain evidence="8">TISTR 1858</strain>
    </source>
</reference>
<dbReference type="Pfam" id="PF00348">
    <property type="entry name" value="polyprenyl_synt"/>
    <property type="match status" value="1"/>
</dbReference>
<dbReference type="Proteomes" id="UP001597451">
    <property type="component" value="Unassembled WGS sequence"/>
</dbReference>
<organism evidence="7 8">
    <name type="scientific">Oceanobacillus kapialis</name>
    <dbReference type="NCBI Taxonomy" id="481353"/>
    <lineage>
        <taxon>Bacteria</taxon>
        <taxon>Bacillati</taxon>
        <taxon>Bacillota</taxon>
        <taxon>Bacilli</taxon>
        <taxon>Bacillales</taxon>
        <taxon>Bacillaceae</taxon>
        <taxon>Oceanobacillus</taxon>
    </lineage>
</organism>
<dbReference type="SFLD" id="SFLDS00005">
    <property type="entry name" value="Isoprenoid_Synthase_Type_I"/>
    <property type="match status" value="1"/>
</dbReference>
<evidence type="ECO:0000313" key="7">
    <source>
        <dbReference type="EMBL" id="MFD2628582.1"/>
    </source>
</evidence>
<dbReference type="RefSeq" id="WP_379561304.1">
    <property type="nucleotide sequence ID" value="NZ_JBHUMX010000014.1"/>
</dbReference>
<sequence>MRKEAETISNLKDLRYETNEEKARAYFINLSTHLEKKQHIFTLKKDFNIWKKKHINQFSLVSIYLNKKNVNSTDYQHYIQWLDKKGKLNEYLDRSISYIYMRDIGRALYKSETKKKVHHSIKNMRKTLLSDREDVNSSFNPFRMVETYRWAQKEGVEESLIWVLEKLQEITATIPEELDPTETRRKLTKIIGGVVIQELDEMEANISSEDRASRLSRAIRLGFAYGITYPFIDDILDSSLLTDEEKKDYASIIRITLRTGVVPELTGWLQTYPFMRYVHSELRGAFEYIRTQHSATAWESFLEQSFVFFQSQEEDRDKNLAIKTYSNEDLYVPIILKSASSRLIVRSLVEAPENQQISEQTFYYGIYNQLADDFADMFTDMEEGSVTPYTYYIRYHKQRDDLINPFEMYWTVISYLLHHVYRSDDKTREVILSRAINGLKRFKKKWGKEKYDEVMELLAFDSKLNQIIQRMVKKATEVEFLDKLLRDHVIDDLKKEQKEVNTFKDSVKDIRNQINNILPLLRSDAPSLFLDSITEAANYSLQGGGKRLRPIMTWVMAVKEYKMDPITIEPLLKSLEYMHTASLIYDDLPAQDNASIRRGRSTLHEVYNVATAELTGIFLTQKAVSSQAKLRGYDSDSVLELIYYSSKAAAEMCKGQAMDLDSRGKLLTVDELSEMCFYKTGIGFEASLIMPAILAGVNEAEKESLKRFAKHAGIAFQIKDDILDVEGQSKQIGKNTKQDMLHHNATFVSVLGVNGAKKALWDHYCNALEALQGLKLNSSFLKYLLDYVINRTN</sequence>
<comment type="caution">
    <text evidence="7">The sequence shown here is derived from an EMBL/GenBank/DDBJ whole genome shotgun (WGS) entry which is preliminary data.</text>
</comment>
<dbReference type="InterPro" id="IPR000092">
    <property type="entry name" value="Polyprenyl_synt"/>
</dbReference>
<dbReference type="SUPFAM" id="SSF48576">
    <property type="entry name" value="Terpenoid synthases"/>
    <property type="match status" value="1"/>
</dbReference>
<name>A0ABW5PYX1_9BACI</name>
<comment type="similarity">
    <text evidence="2">Belongs to the FPP/GGPP synthase family.</text>
</comment>
<dbReference type="InterPro" id="IPR033749">
    <property type="entry name" value="Polyprenyl_synt_CS"/>
</dbReference>
<evidence type="ECO:0000256" key="5">
    <source>
        <dbReference type="ARBA" id="ARBA00022842"/>
    </source>
</evidence>
<gene>
    <name evidence="7" type="ORF">ACFSUN_07250</name>
</gene>
<evidence type="ECO:0000313" key="8">
    <source>
        <dbReference type="Proteomes" id="UP001597451"/>
    </source>
</evidence>
<keyword evidence="6" id="KW-0414">Isoprene biosynthesis</keyword>
<dbReference type="InterPro" id="IPR008949">
    <property type="entry name" value="Isoprenoid_synthase_dom_sf"/>
</dbReference>
<keyword evidence="8" id="KW-1185">Reference proteome</keyword>
<protein>
    <submittedName>
        <fullName evidence="7">Polyprenyl synthetase family protein</fullName>
        <ecNumber evidence="7">2.5.1.-</ecNumber>
    </submittedName>
</protein>
<dbReference type="PROSITE" id="PS00723">
    <property type="entry name" value="POLYPRENYL_SYNTHASE_1"/>
    <property type="match status" value="1"/>
</dbReference>
<dbReference type="EC" id="2.5.1.-" evidence="7"/>
<keyword evidence="4" id="KW-0479">Metal-binding</keyword>
<comment type="cofactor">
    <cofactor evidence="1">
        <name>Mg(2+)</name>
        <dbReference type="ChEBI" id="CHEBI:18420"/>
    </cofactor>
</comment>
<proteinExistence type="inferred from homology"/>
<evidence type="ECO:0000256" key="4">
    <source>
        <dbReference type="ARBA" id="ARBA00022723"/>
    </source>
</evidence>
<dbReference type="PANTHER" id="PTHR43281:SF1">
    <property type="entry name" value="FARNESYL DIPHOSPHATE SYNTHASE"/>
    <property type="match status" value="1"/>
</dbReference>
<evidence type="ECO:0000256" key="2">
    <source>
        <dbReference type="ARBA" id="ARBA00006706"/>
    </source>
</evidence>
<evidence type="ECO:0000256" key="3">
    <source>
        <dbReference type="ARBA" id="ARBA00022679"/>
    </source>
</evidence>
<dbReference type="GO" id="GO:0016740">
    <property type="term" value="F:transferase activity"/>
    <property type="evidence" value="ECO:0007669"/>
    <property type="project" value="UniProtKB-KW"/>
</dbReference>
<evidence type="ECO:0000256" key="1">
    <source>
        <dbReference type="ARBA" id="ARBA00001946"/>
    </source>
</evidence>
<dbReference type="EMBL" id="JBHUMX010000014">
    <property type="protein sequence ID" value="MFD2628582.1"/>
    <property type="molecule type" value="Genomic_DNA"/>
</dbReference>
<evidence type="ECO:0000256" key="6">
    <source>
        <dbReference type="ARBA" id="ARBA00023229"/>
    </source>
</evidence>